<comment type="caution">
    <text evidence="1">The sequence shown here is derived from an EMBL/GenBank/DDBJ whole genome shotgun (WGS) entry which is preliminary data.</text>
</comment>
<evidence type="ECO:0000313" key="1">
    <source>
        <dbReference type="EMBL" id="RKR73777.1"/>
    </source>
</evidence>
<evidence type="ECO:0000313" key="2">
    <source>
        <dbReference type="Proteomes" id="UP000280008"/>
    </source>
</evidence>
<proteinExistence type="predicted"/>
<name>A0A495ICP8_9MICO</name>
<evidence type="ECO:0008006" key="3">
    <source>
        <dbReference type="Google" id="ProtNLM"/>
    </source>
</evidence>
<dbReference type="RefSeq" id="WP_121368605.1">
    <property type="nucleotide sequence ID" value="NZ_RBKS01000001.1"/>
</dbReference>
<reference evidence="1 2" key="1">
    <citation type="submission" date="2018-10" db="EMBL/GenBank/DDBJ databases">
        <title>Sequencing the genomes of 1000 actinobacteria strains.</title>
        <authorList>
            <person name="Klenk H.-P."/>
        </authorList>
    </citation>
    <scope>NUCLEOTIDE SEQUENCE [LARGE SCALE GENOMIC DNA]</scope>
    <source>
        <strain evidence="1 2">DSM 17894</strain>
    </source>
</reference>
<dbReference type="OrthoDB" id="5191158at2"/>
<organism evidence="1 2">
    <name type="scientific">Frondihabitans australicus</name>
    <dbReference type="NCBI Taxonomy" id="386892"/>
    <lineage>
        <taxon>Bacteria</taxon>
        <taxon>Bacillati</taxon>
        <taxon>Actinomycetota</taxon>
        <taxon>Actinomycetes</taxon>
        <taxon>Micrococcales</taxon>
        <taxon>Microbacteriaceae</taxon>
        <taxon>Frondihabitans</taxon>
    </lineage>
</organism>
<keyword evidence="2" id="KW-1185">Reference proteome</keyword>
<gene>
    <name evidence="1" type="ORF">C8E83_0873</name>
</gene>
<dbReference type="EMBL" id="RBKS01000001">
    <property type="protein sequence ID" value="RKR73777.1"/>
    <property type="molecule type" value="Genomic_DNA"/>
</dbReference>
<sequence>MKNPLLDSPVSRAGCAVATALVLVIGAPLSTGRIRVVGDLIVCTGLPRWVFGRGGTTVGRVYLTRDNDGDDVLEHEAVHVRQWQRYGLLMPILYAIAGRDPHTNRFEVEAGLEKGGYR</sequence>
<accession>A0A495ICP8</accession>
<protein>
    <recommendedName>
        <fullName evidence="3">Fe-S oxidoreductase</fullName>
    </recommendedName>
</protein>
<dbReference type="AlphaFoldDB" id="A0A495ICP8"/>
<dbReference type="Proteomes" id="UP000280008">
    <property type="component" value="Unassembled WGS sequence"/>
</dbReference>